<dbReference type="Gene3D" id="1.25.40.10">
    <property type="entry name" value="Tetratricopeptide repeat domain"/>
    <property type="match status" value="1"/>
</dbReference>
<protein>
    <recommendedName>
        <fullName evidence="3">Tetratricopeptide repeat family protein</fullName>
    </recommendedName>
</protein>
<dbReference type="eggNOG" id="COG0457">
    <property type="taxonomic scope" value="Bacteria"/>
</dbReference>
<evidence type="ECO:0008006" key="3">
    <source>
        <dbReference type="Google" id="ProtNLM"/>
    </source>
</evidence>
<gene>
    <name evidence="1" type="ordered locus">ACIAD2092</name>
</gene>
<proteinExistence type="predicted"/>
<organism evidence="1 2">
    <name type="scientific">Acinetobacter baylyi (strain ATCC 33305 / BD413 / ADP1)</name>
    <dbReference type="NCBI Taxonomy" id="62977"/>
    <lineage>
        <taxon>Bacteria</taxon>
        <taxon>Pseudomonadati</taxon>
        <taxon>Pseudomonadota</taxon>
        <taxon>Gammaproteobacteria</taxon>
        <taxon>Moraxellales</taxon>
        <taxon>Moraxellaceae</taxon>
        <taxon>Acinetobacter</taxon>
    </lineage>
</organism>
<dbReference type="Proteomes" id="UP000000430">
    <property type="component" value="Chromosome"/>
</dbReference>
<dbReference type="EMBL" id="CR543861">
    <property type="protein sequence ID" value="CAG68901.1"/>
    <property type="molecule type" value="Genomic_DNA"/>
</dbReference>
<dbReference type="SUPFAM" id="SSF48452">
    <property type="entry name" value="TPR-like"/>
    <property type="match status" value="1"/>
</dbReference>
<accession>Q6FAL2</accession>
<name>Q6FAL2_ACIAD</name>
<reference evidence="1 2" key="1">
    <citation type="journal article" date="2004" name="Nucleic Acids Res.">
        <title>Unique features revealed by the genome sequence of Acinetobacter sp. ADP1, a versatile and naturally transformation competent bacterium.</title>
        <authorList>
            <person name="Barbe V."/>
            <person name="Vallenet D."/>
            <person name="Fonknechten N."/>
            <person name="Kreimeyer A."/>
            <person name="Oztas S."/>
            <person name="Labarre L."/>
            <person name="Cruveiller S."/>
            <person name="Robert C."/>
            <person name="Duprat S."/>
            <person name="Wincker P."/>
            <person name="Ornston L.N."/>
            <person name="Weissenbach J."/>
            <person name="Marliere P."/>
            <person name="Cohen G.N."/>
            <person name="Medigue C."/>
        </authorList>
    </citation>
    <scope>NUCLEOTIDE SEQUENCE [LARGE SCALE GENOMIC DNA]</scope>
    <source>
        <strain evidence="2">ATCC 33305 / BD413 / ADP1</strain>
    </source>
</reference>
<evidence type="ECO:0000313" key="2">
    <source>
        <dbReference type="Proteomes" id="UP000000430"/>
    </source>
</evidence>
<dbReference type="InterPro" id="IPR011990">
    <property type="entry name" value="TPR-like_helical_dom_sf"/>
</dbReference>
<dbReference type="STRING" id="202950.GCA_001485005_00289"/>
<sequence length="321" mass="36139">MLFLFIQQFTDDSMMLKPLAYTMLAASILTACSPLPVKHPKQQTVQPFVFTEPDISPPFYALNPFNYDAPPAFEVALKEAAAQPVTKMVVKRQDNPNETMVLDTNKLIIPTINNNARAMKYAVLAGDNELDVTEIDDFLTMVEGKARHYPPRFTDRQERRGFEGKLKQVSQQLDTLAANPNASFDVLIRAFKASVLGRNLDLGSAYTTKSLTYAQRLLKMNPNDAEANFWFGFGLSEGGGQREAMPYLEKAMKGGVQEAYLVSANNYIAMEQKKNAIQTLKNYKIKYPDEAQVADRLIQEVEKQGRWNVWQVMNNPAIAPK</sequence>
<dbReference type="KEGG" id="aci:ACIAD2092"/>
<dbReference type="NCBIfam" id="NF046096">
    <property type="entry name" value="ABUW_2363_fam_LP"/>
    <property type="match status" value="1"/>
</dbReference>
<evidence type="ECO:0000313" key="1">
    <source>
        <dbReference type="EMBL" id="CAG68901.1"/>
    </source>
</evidence>
<dbReference type="HOGENOM" id="CLU_948719_0_0_6"/>
<dbReference type="AlphaFoldDB" id="Q6FAL2"/>